<feature type="transmembrane region" description="Helical" evidence="10">
    <location>
        <begin position="12"/>
        <end position="30"/>
    </location>
</feature>
<dbReference type="GO" id="GO:0055085">
    <property type="term" value="P:transmembrane transport"/>
    <property type="evidence" value="ECO:0007669"/>
    <property type="project" value="InterPro"/>
</dbReference>
<evidence type="ECO:0000256" key="4">
    <source>
        <dbReference type="ARBA" id="ARBA00022475"/>
    </source>
</evidence>
<proteinExistence type="inferred from homology"/>
<gene>
    <name evidence="12" type="ORF">JJB09_19540</name>
</gene>
<dbReference type="Gene3D" id="1.10.3720.10">
    <property type="entry name" value="MetI-like"/>
    <property type="match status" value="1"/>
</dbReference>
<evidence type="ECO:0000256" key="6">
    <source>
        <dbReference type="ARBA" id="ARBA00022989"/>
    </source>
</evidence>
<feature type="transmembrane region" description="Helical" evidence="10">
    <location>
        <begin position="172"/>
        <end position="192"/>
    </location>
</feature>
<dbReference type="Pfam" id="PF19300">
    <property type="entry name" value="BPD_transp_1_N"/>
    <property type="match status" value="1"/>
</dbReference>
<feature type="transmembrane region" description="Helical" evidence="10">
    <location>
        <begin position="102"/>
        <end position="123"/>
    </location>
</feature>
<dbReference type="PROSITE" id="PS50928">
    <property type="entry name" value="ABC_TM1"/>
    <property type="match status" value="1"/>
</dbReference>
<dbReference type="GO" id="GO:0005886">
    <property type="term" value="C:plasma membrane"/>
    <property type="evidence" value="ECO:0007669"/>
    <property type="project" value="UniProtKB-SubCell"/>
</dbReference>
<evidence type="ECO:0000256" key="7">
    <source>
        <dbReference type="ARBA" id="ARBA00023136"/>
    </source>
</evidence>
<feature type="transmembrane region" description="Helical" evidence="10">
    <location>
        <begin position="135"/>
        <end position="160"/>
    </location>
</feature>
<keyword evidence="5 10" id="KW-0812">Transmembrane</keyword>
<evidence type="ECO:0000313" key="13">
    <source>
        <dbReference type="Proteomes" id="UP000633219"/>
    </source>
</evidence>
<keyword evidence="13" id="KW-1185">Reference proteome</keyword>
<evidence type="ECO:0000313" key="12">
    <source>
        <dbReference type="EMBL" id="MBL0374223.1"/>
    </source>
</evidence>
<feature type="transmembrane region" description="Helical" evidence="10">
    <location>
        <begin position="276"/>
        <end position="299"/>
    </location>
</feature>
<dbReference type="PANTHER" id="PTHR43163">
    <property type="entry name" value="DIPEPTIDE TRANSPORT SYSTEM PERMEASE PROTEIN DPPB-RELATED"/>
    <property type="match status" value="1"/>
</dbReference>
<organism evidence="12 13">
    <name type="scientific">Rhizobium setariae</name>
    <dbReference type="NCBI Taxonomy" id="2801340"/>
    <lineage>
        <taxon>Bacteria</taxon>
        <taxon>Pseudomonadati</taxon>
        <taxon>Pseudomonadota</taxon>
        <taxon>Alphaproteobacteria</taxon>
        <taxon>Hyphomicrobiales</taxon>
        <taxon>Rhizobiaceae</taxon>
        <taxon>Rhizobium/Agrobacterium group</taxon>
        <taxon>Rhizobium</taxon>
    </lineage>
</organism>
<evidence type="ECO:0000259" key="11">
    <source>
        <dbReference type="PROSITE" id="PS50928"/>
    </source>
</evidence>
<comment type="caution">
    <text evidence="12">The sequence shown here is derived from an EMBL/GenBank/DDBJ whole genome shotgun (WGS) entry which is preliminary data.</text>
</comment>
<dbReference type="PANTHER" id="PTHR43163:SF5">
    <property type="entry name" value="GLUTATHIONE TRANSPORT SYSTEM PERMEASE PROTEIN GSIC"/>
    <property type="match status" value="1"/>
</dbReference>
<dbReference type="Pfam" id="PF00528">
    <property type="entry name" value="BPD_transp_1"/>
    <property type="match status" value="1"/>
</dbReference>
<evidence type="ECO:0000256" key="3">
    <source>
        <dbReference type="ARBA" id="ARBA00022448"/>
    </source>
</evidence>
<keyword evidence="6 10" id="KW-1133">Transmembrane helix</keyword>
<comment type="similarity">
    <text evidence="2 10">Belongs to the binding-protein-dependent transport system permease family.</text>
</comment>
<comment type="function">
    <text evidence="8">Part of the ABC transporter complex GsiABCD involved in glutathione import. Probably responsible for the translocation of the substrate across the membrane.</text>
</comment>
<evidence type="ECO:0000256" key="8">
    <source>
        <dbReference type="ARBA" id="ARBA00037215"/>
    </source>
</evidence>
<evidence type="ECO:0000256" key="1">
    <source>
        <dbReference type="ARBA" id="ARBA00004651"/>
    </source>
</evidence>
<evidence type="ECO:0000256" key="9">
    <source>
        <dbReference type="ARBA" id="ARBA00041107"/>
    </source>
</evidence>
<accession>A0A936YRB1</accession>
<dbReference type="AlphaFoldDB" id="A0A936YRB1"/>
<keyword evidence="7 10" id="KW-0472">Membrane</keyword>
<dbReference type="InterPro" id="IPR035906">
    <property type="entry name" value="MetI-like_sf"/>
</dbReference>
<evidence type="ECO:0000256" key="2">
    <source>
        <dbReference type="ARBA" id="ARBA00009306"/>
    </source>
</evidence>
<dbReference type="InterPro" id="IPR000515">
    <property type="entry name" value="MetI-like"/>
</dbReference>
<keyword evidence="3 10" id="KW-0813">Transport</keyword>
<dbReference type="CDD" id="cd06261">
    <property type="entry name" value="TM_PBP2"/>
    <property type="match status" value="1"/>
</dbReference>
<feature type="transmembrane region" description="Helical" evidence="10">
    <location>
        <begin position="230"/>
        <end position="256"/>
    </location>
</feature>
<reference evidence="12" key="1">
    <citation type="submission" date="2021-01" db="EMBL/GenBank/DDBJ databases">
        <title>Rhizobium sp. strain KVB221 16S ribosomal RNA gene Genome sequencing and assembly.</title>
        <authorList>
            <person name="Kang M."/>
        </authorList>
    </citation>
    <scope>NUCLEOTIDE SEQUENCE</scope>
    <source>
        <strain evidence="12">KVB221</strain>
    </source>
</reference>
<dbReference type="Proteomes" id="UP000633219">
    <property type="component" value="Unassembled WGS sequence"/>
</dbReference>
<dbReference type="RefSeq" id="WP_201662213.1">
    <property type="nucleotide sequence ID" value="NZ_JAEQNC010000012.1"/>
</dbReference>
<evidence type="ECO:0000256" key="10">
    <source>
        <dbReference type="RuleBase" id="RU363032"/>
    </source>
</evidence>
<comment type="subcellular location">
    <subcellularLocation>
        <location evidence="1 10">Cell membrane</location>
        <topology evidence="1 10">Multi-pass membrane protein</topology>
    </subcellularLocation>
</comment>
<sequence length="309" mass="33956">MRSFVIRRILQFIPTVLGITLIMFLLLNIIPGNAALSSAGRLELGADVIEKLKVDLQLDKPAYVRYFNYVGRLAQGDMGQSYLRRYDVAEVVFDRLWATLRLAFSAMGIAIAIGVPLGFVAAMKQGAWPDMLTTVVAVVGVSIPQFWLGILLMYVFSYMVHLLPTSGYGDGALANLVMPAVTLGVGYSALLARITRAAVVEVLSADYIRTARAKGLSEYRISYKHVFRNAFVLILTTGGLLFGSLIGQTVVVERVFSWPGIGSLLVESIFQRDIPIAQGCLLVIVMVFLIVNLLVDILYNVINSQIDFK</sequence>
<keyword evidence="4" id="KW-1003">Cell membrane</keyword>
<dbReference type="EMBL" id="JAEQNC010000012">
    <property type="protein sequence ID" value="MBL0374223.1"/>
    <property type="molecule type" value="Genomic_DNA"/>
</dbReference>
<evidence type="ECO:0000256" key="5">
    <source>
        <dbReference type="ARBA" id="ARBA00022692"/>
    </source>
</evidence>
<protein>
    <recommendedName>
        <fullName evidence="9">Glutathione transport system permease protein GsiC</fullName>
    </recommendedName>
</protein>
<dbReference type="InterPro" id="IPR045621">
    <property type="entry name" value="BPD_transp_1_N"/>
</dbReference>
<dbReference type="SUPFAM" id="SSF161098">
    <property type="entry name" value="MetI-like"/>
    <property type="match status" value="1"/>
</dbReference>
<name>A0A936YRB1_9HYPH</name>
<feature type="domain" description="ABC transmembrane type-1" evidence="11">
    <location>
        <begin position="96"/>
        <end position="299"/>
    </location>
</feature>